<dbReference type="PANTHER" id="PTHR42818:SF1">
    <property type="entry name" value="SULFOPYRUVATE DECARBOXYLASE"/>
    <property type="match status" value="1"/>
</dbReference>
<dbReference type="RefSeq" id="WP_386187770.1">
    <property type="nucleotide sequence ID" value="NZ_JBHSBC010000002.1"/>
</dbReference>
<dbReference type="SUPFAM" id="SSF52518">
    <property type="entry name" value="Thiamin diphosphate-binding fold (THDP-binding)"/>
    <property type="match status" value="1"/>
</dbReference>
<proteinExistence type="predicted"/>
<evidence type="ECO:0000313" key="5">
    <source>
        <dbReference type="Proteomes" id="UP001595698"/>
    </source>
</evidence>
<dbReference type="Gene3D" id="3.40.50.970">
    <property type="match status" value="1"/>
</dbReference>
<name>A0ABV8EVN1_9ACTN</name>
<keyword evidence="2" id="KW-0456">Lyase</keyword>
<dbReference type="PANTHER" id="PTHR42818">
    <property type="entry name" value="SULFOPYRUVATE DECARBOXYLASE SUBUNIT ALPHA"/>
    <property type="match status" value="1"/>
</dbReference>
<dbReference type="Proteomes" id="UP001595698">
    <property type="component" value="Unassembled WGS sequence"/>
</dbReference>
<gene>
    <name evidence="4" type="ORF">ACFOYY_03465</name>
</gene>
<comment type="caution">
    <text evidence="4">The sequence shown here is derived from an EMBL/GenBank/DDBJ whole genome shotgun (WGS) entry which is preliminary data.</text>
</comment>
<organism evidence="4 5">
    <name type="scientific">Streptosporangium jomthongense</name>
    <dbReference type="NCBI Taxonomy" id="1193683"/>
    <lineage>
        <taxon>Bacteria</taxon>
        <taxon>Bacillati</taxon>
        <taxon>Actinomycetota</taxon>
        <taxon>Actinomycetes</taxon>
        <taxon>Streptosporangiales</taxon>
        <taxon>Streptosporangiaceae</taxon>
        <taxon>Streptosporangium</taxon>
    </lineage>
</organism>
<evidence type="ECO:0000259" key="3">
    <source>
        <dbReference type="Pfam" id="PF02776"/>
    </source>
</evidence>
<evidence type="ECO:0000256" key="2">
    <source>
        <dbReference type="ARBA" id="ARBA00023239"/>
    </source>
</evidence>
<reference evidence="5" key="1">
    <citation type="journal article" date="2019" name="Int. J. Syst. Evol. Microbiol.">
        <title>The Global Catalogue of Microorganisms (GCM) 10K type strain sequencing project: providing services to taxonomists for standard genome sequencing and annotation.</title>
        <authorList>
            <consortium name="The Broad Institute Genomics Platform"/>
            <consortium name="The Broad Institute Genome Sequencing Center for Infectious Disease"/>
            <person name="Wu L."/>
            <person name="Ma J."/>
        </authorList>
    </citation>
    <scope>NUCLEOTIDE SEQUENCE [LARGE SCALE GENOMIC DNA]</scope>
    <source>
        <strain evidence="5">TBRC 7912</strain>
    </source>
</reference>
<dbReference type="InterPro" id="IPR051818">
    <property type="entry name" value="TPP_dependent_decarboxylase"/>
</dbReference>
<evidence type="ECO:0000256" key="1">
    <source>
        <dbReference type="ARBA" id="ARBA00022793"/>
    </source>
</evidence>
<dbReference type="InterPro" id="IPR029061">
    <property type="entry name" value="THDP-binding"/>
</dbReference>
<evidence type="ECO:0000313" key="4">
    <source>
        <dbReference type="EMBL" id="MFC3979163.1"/>
    </source>
</evidence>
<dbReference type="InterPro" id="IPR012001">
    <property type="entry name" value="Thiamin_PyroP_enz_TPP-bd_dom"/>
</dbReference>
<dbReference type="Pfam" id="PF02776">
    <property type="entry name" value="TPP_enzyme_N"/>
    <property type="match status" value="1"/>
</dbReference>
<keyword evidence="5" id="KW-1185">Reference proteome</keyword>
<protein>
    <submittedName>
        <fullName evidence="4">Thiamine pyrophosphate-binding protein</fullName>
    </submittedName>
</protein>
<keyword evidence="1" id="KW-0210">Decarboxylase</keyword>
<dbReference type="EMBL" id="JBHSBC010000002">
    <property type="protein sequence ID" value="MFC3979163.1"/>
    <property type="molecule type" value="Genomic_DNA"/>
</dbReference>
<accession>A0ABV8EVN1</accession>
<sequence>MDVIAARETERTPVLAEEVFAAGYDFITGVPDSHLAGFLSGLAEHPRAIDRYLPGTREDNCVALAAGAYLAGATPLVFMKSAGLGTCVDALTSLALVYRVPLVLMVSWAGHDGRDVPHHNVIGGPAPAVLDALGIPVLRCRLADPAQVAERLRAALRTARSSRIPVAVLCAPEGA</sequence>
<feature type="domain" description="Thiamine pyrophosphate enzyme N-terminal TPP-binding" evidence="3">
    <location>
        <begin position="15"/>
        <end position="115"/>
    </location>
</feature>